<dbReference type="InterPro" id="IPR056924">
    <property type="entry name" value="SH3_Tf2-1"/>
</dbReference>
<evidence type="ECO:0008006" key="6">
    <source>
        <dbReference type="Google" id="ProtNLM"/>
    </source>
</evidence>
<keyword evidence="5" id="KW-1185">Reference proteome</keyword>
<feature type="region of interest" description="Disordered" evidence="1">
    <location>
        <begin position="96"/>
        <end position="121"/>
    </location>
</feature>
<gene>
    <name evidence="4" type="ORF">NCGR_LOCUS26319</name>
</gene>
<comment type="caution">
    <text evidence="4">The sequence shown here is derived from an EMBL/GenBank/DDBJ whole genome shotgun (WGS) entry which is preliminary data.</text>
</comment>
<organism evidence="4 5">
    <name type="scientific">Miscanthus lutarioriparius</name>
    <dbReference type="NCBI Taxonomy" id="422564"/>
    <lineage>
        <taxon>Eukaryota</taxon>
        <taxon>Viridiplantae</taxon>
        <taxon>Streptophyta</taxon>
        <taxon>Embryophyta</taxon>
        <taxon>Tracheophyta</taxon>
        <taxon>Spermatophyta</taxon>
        <taxon>Magnoliopsida</taxon>
        <taxon>Liliopsida</taxon>
        <taxon>Poales</taxon>
        <taxon>Poaceae</taxon>
        <taxon>PACMAD clade</taxon>
        <taxon>Panicoideae</taxon>
        <taxon>Andropogonodae</taxon>
        <taxon>Andropogoneae</taxon>
        <taxon>Saccharinae</taxon>
        <taxon>Miscanthus</taxon>
    </lineage>
</organism>
<evidence type="ECO:0000256" key="1">
    <source>
        <dbReference type="SAM" id="MobiDB-lite"/>
    </source>
</evidence>
<reference evidence="4" key="1">
    <citation type="submission" date="2020-10" db="EMBL/GenBank/DDBJ databases">
        <authorList>
            <person name="Han B."/>
            <person name="Lu T."/>
            <person name="Zhao Q."/>
            <person name="Huang X."/>
            <person name="Zhao Y."/>
        </authorList>
    </citation>
    <scope>NUCLEOTIDE SEQUENCE</scope>
</reference>
<protein>
    <recommendedName>
        <fullName evidence="6">Chromo domain-containing protein</fullName>
    </recommendedName>
</protein>
<dbReference type="InterPro" id="IPR023780">
    <property type="entry name" value="Chromo_domain"/>
</dbReference>
<feature type="region of interest" description="Disordered" evidence="1">
    <location>
        <begin position="333"/>
        <end position="395"/>
    </location>
</feature>
<dbReference type="Proteomes" id="UP000604825">
    <property type="component" value="Unassembled WGS sequence"/>
</dbReference>
<dbReference type="EMBL" id="CAJGYO010000006">
    <property type="protein sequence ID" value="CAD6239345.1"/>
    <property type="molecule type" value="Genomic_DNA"/>
</dbReference>
<dbReference type="PANTHER" id="PTHR46148">
    <property type="entry name" value="CHROMO DOMAIN-CONTAINING PROTEIN"/>
    <property type="match status" value="1"/>
</dbReference>
<dbReference type="PANTHER" id="PTHR46148:SF55">
    <property type="match status" value="1"/>
</dbReference>
<evidence type="ECO:0000259" key="3">
    <source>
        <dbReference type="Pfam" id="PF24626"/>
    </source>
</evidence>
<feature type="domain" description="Tf2-1-like SH3-like" evidence="3">
    <location>
        <begin position="191"/>
        <end position="255"/>
    </location>
</feature>
<dbReference type="AlphaFoldDB" id="A0A811PEK7"/>
<dbReference type="InterPro" id="IPR016197">
    <property type="entry name" value="Chromo-like_dom_sf"/>
</dbReference>
<dbReference type="Pfam" id="PF24626">
    <property type="entry name" value="SH3_Tf2-1"/>
    <property type="match status" value="1"/>
</dbReference>
<feature type="domain" description="Chromo" evidence="2">
    <location>
        <begin position="280"/>
        <end position="322"/>
    </location>
</feature>
<evidence type="ECO:0000313" key="4">
    <source>
        <dbReference type="EMBL" id="CAD6239345.1"/>
    </source>
</evidence>
<feature type="compositionally biased region" description="Polar residues" evidence="1">
    <location>
        <begin position="102"/>
        <end position="111"/>
    </location>
</feature>
<dbReference type="OrthoDB" id="695307at2759"/>
<dbReference type="Pfam" id="PF00385">
    <property type="entry name" value="Chromo"/>
    <property type="match status" value="1"/>
</dbReference>
<evidence type="ECO:0000313" key="5">
    <source>
        <dbReference type="Proteomes" id="UP000604825"/>
    </source>
</evidence>
<dbReference type="Gene3D" id="2.40.50.40">
    <property type="match status" value="1"/>
</dbReference>
<proteinExistence type="predicted"/>
<feature type="compositionally biased region" description="Basic and acidic residues" evidence="1">
    <location>
        <begin position="349"/>
        <end position="358"/>
    </location>
</feature>
<sequence length="395" mass="43702">MAMEGHFSDLTVFLKGMQARIDDQHDAVKKTLEANTEMLQDLSVWKPKVQADVDELQTSIRDLCSKIEKLSLKQEELANSSYKVFDVQHLSLPESAVAPQIGKSTPATSGPSGHGDEHGHRRVGHGVITTFIPTPVTAKLLSTLAVGNPSGHFTLQQGIIKYKGKIWLLRAQQRQKAQADKNRTEHSFDIGDSVYLKLQPYVQTSVATRASHKLLFRYFGPYLIIAKVGNVAYKLLLPNTTNVHPIFHVSQLKKALPPAAQVSSELPVTSETDAFCFPIKVLQRRMKPQGDRLVVEVLIQWSSWPPSMATWELEEELKLQFPVAQAWGQAGFQGGRNARKMKPSSLHQDGAKRSKEAGNGDMSSDGPPKEKDGPGVGRPKRARKPNTKYTGSSWA</sequence>
<accession>A0A811PEK7</accession>
<evidence type="ECO:0000259" key="2">
    <source>
        <dbReference type="Pfam" id="PF00385"/>
    </source>
</evidence>
<name>A0A811PEK7_9POAL</name>
<dbReference type="SUPFAM" id="SSF54160">
    <property type="entry name" value="Chromo domain-like"/>
    <property type="match status" value="1"/>
</dbReference>